<dbReference type="Gene3D" id="3.50.50.60">
    <property type="entry name" value="FAD/NAD(P)-binding domain"/>
    <property type="match status" value="1"/>
</dbReference>
<dbReference type="Pfam" id="PF01266">
    <property type="entry name" value="DAO"/>
    <property type="match status" value="1"/>
</dbReference>
<proteinExistence type="predicted"/>
<dbReference type="KEGG" id="sus:Acid_4932"/>
<protein>
    <submittedName>
        <fullName evidence="3">FAD dependent oxidoreductase</fullName>
    </submittedName>
</protein>
<gene>
    <name evidence="3" type="ordered locus">Acid_4932</name>
</gene>
<reference evidence="3" key="1">
    <citation type="submission" date="2006-10" db="EMBL/GenBank/DDBJ databases">
        <title>Complete sequence of Solibacter usitatus Ellin6076.</title>
        <authorList>
            <consortium name="US DOE Joint Genome Institute"/>
            <person name="Copeland A."/>
            <person name="Lucas S."/>
            <person name="Lapidus A."/>
            <person name="Barry K."/>
            <person name="Detter J.C."/>
            <person name="Glavina del Rio T."/>
            <person name="Hammon N."/>
            <person name="Israni S."/>
            <person name="Dalin E."/>
            <person name="Tice H."/>
            <person name="Pitluck S."/>
            <person name="Thompson L.S."/>
            <person name="Brettin T."/>
            <person name="Bruce D."/>
            <person name="Han C."/>
            <person name="Tapia R."/>
            <person name="Gilna P."/>
            <person name="Schmutz J."/>
            <person name="Larimer F."/>
            <person name="Land M."/>
            <person name="Hauser L."/>
            <person name="Kyrpides N."/>
            <person name="Mikhailova N."/>
            <person name="Janssen P.H."/>
            <person name="Kuske C.R."/>
            <person name="Richardson P."/>
        </authorList>
    </citation>
    <scope>NUCLEOTIDE SEQUENCE</scope>
    <source>
        <strain evidence="3">Ellin6076</strain>
    </source>
</reference>
<evidence type="ECO:0000259" key="2">
    <source>
        <dbReference type="Pfam" id="PF01266"/>
    </source>
</evidence>
<dbReference type="HOGENOM" id="CLU_007884_4_1_0"/>
<organism evidence="3">
    <name type="scientific">Solibacter usitatus (strain Ellin6076)</name>
    <dbReference type="NCBI Taxonomy" id="234267"/>
    <lineage>
        <taxon>Bacteria</taxon>
        <taxon>Pseudomonadati</taxon>
        <taxon>Acidobacteriota</taxon>
        <taxon>Terriglobia</taxon>
        <taxon>Bryobacterales</taxon>
        <taxon>Solibacteraceae</taxon>
        <taxon>Candidatus Solibacter</taxon>
    </lineage>
</organism>
<name>Q01WS4_SOLUE</name>
<evidence type="ECO:0000256" key="1">
    <source>
        <dbReference type="ARBA" id="ARBA00023002"/>
    </source>
</evidence>
<dbReference type="Gene3D" id="3.30.9.10">
    <property type="entry name" value="D-Amino Acid Oxidase, subunit A, domain 2"/>
    <property type="match status" value="1"/>
</dbReference>
<keyword evidence="1" id="KW-0560">Oxidoreductase</keyword>
<feature type="domain" description="FAD dependent oxidoreductase" evidence="2">
    <location>
        <begin position="8"/>
        <end position="353"/>
    </location>
</feature>
<dbReference type="PANTHER" id="PTHR13847:SF287">
    <property type="entry name" value="FAD-DEPENDENT OXIDOREDUCTASE DOMAIN-CONTAINING PROTEIN 1"/>
    <property type="match status" value="1"/>
</dbReference>
<dbReference type="InParanoid" id="Q01WS4"/>
<dbReference type="PANTHER" id="PTHR13847">
    <property type="entry name" value="SARCOSINE DEHYDROGENASE-RELATED"/>
    <property type="match status" value="1"/>
</dbReference>
<dbReference type="GO" id="GO:0005737">
    <property type="term" value="C:cytoplasm"/>
    <property type="evidence" value="ECO:0007669"/>
    <property type="project" value="TreeGrafter"/>
</dbReference>
<dbReference type="InterPro" id="IPR006076">
    <property type="entry name" value="FAD-dep_OxRdtase"/>
</dbReference>
<dbReference type="SUPFAM" id="SSF51905">
    <property type="entry name" value="FAD/NAD(P)-binding domain"/>
    <property type="match status" value="1"/>
</dbReference>
<dbReference type="EMBL" id="CP000473">
    <property type="protein sequence ID" value="ABJ85891.1"/>
    <property type="molecule type" value="Genomic_DNA"/>
</dbReference>
<dbReference type="STRING" id="234267.Acid_4932"/>
<dbReference type="AlphaFoldDB" id="Q01WS4"/>
<dbReference type="GO" id="GO:0016491">
    <property type="term" value="F:oxidoreductase activity"/>
    <property type="evidence" value="ECO:0007669"/>
    <property type="project" value="UniProtKB-KW"/>
</dbReference>
<sequence>MARESASVVIVGAGIVGASIAYHLAVRGCTDVIVLEKADREAAGSTARSAAGVRHQFASDVNIRLSLYSIERLKRFAEEVGGEAGLKQIGYLLLVSEPNRWEEYQRSVALQNSLGVASRVLSPAEVRDLLPYTRIDGLLGATYCAEDGHCDPHGVAMGYLAAARRLGVAVRRASAATGMQRADGRVIAVETAAGPIACEVVINAAGPWAGTVAAMAGVAVPVLPYRRCIYLTEAMPEMPVIPFTIDTGSGFYMRKEGDKLLLGVSNDREPAGENLSVDWEWMETVLERGAERFPFLANVGIVRRNCWAGLYEITPDHMPVLGRRAELPNYIDASGFSGHGVMHAPATGMLIAEEVLDGRAHTIAIDELRVTRFARAAMGGERNVY</sequence>
<dbReference type="SUPFAM" id="SSF54373">
    <property type="entry name" value="FAD-linked reductases, C-terminal domain"/>
    <property type="match status" value="1"/>
</dbReference>
<dbReference type="InterPro" id="IPR036188">
    <property type="entry name" value="FAD/NAD-bd_sf"/>
</dbReference>
<dbReference type="eggNOG" id="COG0665">
    <property type="taxonomic scope" value="Bacteria"/>
</dbReference>
<evidence type="ECO:0000313" key="3">
    <source>
        <dbReference type="EMBL" id="ABJ85891.1"/>
    </source>
</evidence>
<dbReference type="OrthoDB" id="9794226at2"/>
<accession>Q01WS4</accession>
<dbReference type="FunCoup" id="Q01WS4">
    <property type="interactions" value="291"/>
</dbReference>